<dbReference type="EC" id="3.1.3.16" evidence="3"/>
<protein>
    <recommendedName>
        <fullName evidence="4">Ubiquitin-like domain-containing CTD phosphatase 1</fullName>
        <ecNumber evidence="3">3.1.3.16</ecNumber>
    </recommendedName>
    <alternativeName>
        <fullName evidence="10">Nuclear proteasome inhibitor UBLCP1</fullName>
    </alternativeName>
</protein>
<keyword evidence="8" id="KW-0904">Protein phosphatase</keyword>
<dbReference type="Pfam" id="PF00240">
    <property type="entry name" value="ubiquitin"/>
    <property type="match status" value="1"/>
</dbReference>
<accession>A0AA88XZ60</accession>
<dbReference type="SUPFAM" id="SSF54236">
    <property type="entry name" value="Ubiquitin-like"/>
    <property type="match status" value="1"/>
</dbReference>
<evidence type="ECO:0000256" key="10">
    <source>
        <dbReference type="ARBA" id="ARBA00032039"/>
    </source>
</evidence>
<evidence type="ECO:0000259" key="14">
    <source>
        <dbReference type="PROSITE" id="PS50053"/>
    </source>
</evidence>
<dbReference type="GO" id="GO:0046872">
    <property type="term" value="F:metal ion binding"/>
    <property type="evidence" value="ECO:0007669"/>
    <property type="project" value="UniProtKB-KW"/>
</dbReference>
<evidence type="ECO:0000256" key="1">
    <source>
        <dbReference type="ARBA" id="ARBA00001946"/>
    </source>
</evidence>
<evidence type="ECO:0000256" key="6">
    <source>
        <dbReference type="ARBA" id="ARBA00022801"/>
    </source>
</evidence>
<organism evidence="16 17">
    <name type="scientific">Pinctada imbricata</name>
    <name type="common">Atlantic pearl-oyster</name>
    <name type="synonym">Pinctada martensii</name>
    <dbReference type="NCBI Taxonomy" id="66713"/>
    <lineage>
        <taxon>Eukaryota</taxon>
        <taxon>Metazoa</taxon>
        <taxon>Spiralia</taxon>
        <taxon>Lophotrochozoa</taxon>
        <taxon>Mollusca</taxon>
        <taxon>Bivalvia</taxon>
        <taxon>Autobranchia</taxon>
        <taxon>Pteriomorphia</taxon>
        <taxon>Pterioida</taxon>
        <taxon>Pterioidea</taxon>
        <taxon>Pteriidae</taxon>
        <taxon>Pinctada</taxon>
    </lineage>
</organism>
<dbReference type="Gene3D" id="3.10.20.90">
    <property type="entry name" value="Phosphatidylinositol 3-kinase Catalytic Subunit, Chain A, domain 1"/>
    <property type="match status" value="1"/>
</dbReference>
<evidence type="ECO:0000256" key="12">
    <source>
        <dbReference type="ARBA" id="ARBA00048336"/>
    </source>
</evidence>
<evidence type="ECO:0000313" key="17">
    <source>
        <dbReference type="Proteomes" id="UP001186944"/>
    </source>
</evidence>
<evidence type="ECO:0000256" key="5">
    <source>
        <dbReference type="ARBA" id="ARBA00022723"/>
    </source>
</evidence>
<dbReference type="CDD" id="cd01813">
    <property type="entry name" value="Ubl_UBLCP1"/>
    <property type="match status" value="1"/>
</dbReference>
<evidence type="ECO:0000256" key="3">
    <source>
        <dbReference type="ARBA" id="ARBA00013081"/>
    </source>
</evidence>
<evidence type="ECO:0000256" key="9">
    <source>
        <dbReference type="ARBA" id="ARBA00023242"/>
    </source>
</evidence>
<evidence type="ECO:0000256" key="11">
    <source>
        <dbReference type="ARBA" id="ARBA00047761"/>
    </source>
</evidence>
<dbReference type="PANTHER" id="PTHR48493:SF1">
    <property type="entry name" value="UBIQUITIN-LIKE DOMAIN-CONTAINING CTD PHOSPHATASE 1"/>
    <property type="match status" value="1"/>
</dbReference>
<feature type="domain" description="Ubiquitin-like" evidence="14">
    <location>
        <begin position="9"/>
        <end position="80"/>
    </location>
</feature>
<comment type="catalytic activity">
    <reaction evidence="12">
        <text>O-phospho-L-threonyl-[protein] + H2O = L-threonyl-[protein] + phosphate</text>
        <dbReference type="Rhea" id="RHEA:47004"/>
        <dbReference type="Rhea" id="RHEA-COMP:11060"/>
        <dbReference type="Rhea" id="RHEA-COMP:11605"/>
        <dbReference type="ChEBI" id="CHEBI:15377"/>
        <dbReference type="ChEBI" id="CHEBI:30013"/>
        <dbReference type="ChEBI" id="CHEBI:43474"/>
        <dbReference type="ChEBI" id="CHEBI:61977"/>
        <dbReference type="EC" id="3.1.3.16"/>
    </reaction>
</comment>
<dbReference type="GO" id="GO:0005634">
    <property type="term" value="C:nucleus"/>
    <property type="evidence" value="ECO:0007669"/>
    <property type="project" value="UniProtKB-SubCell"/>
</dbReference>
<dbReference type="AlphaFoldDB" id="A0AA88XZ60"/>
<dbReference type="SMART" id="SM00213">
    <property type="entry name" value="UBQ"/>
    <property type="match status" value="1"/>
</dbReference>
<dbReference type="NCBIfam" id="TIGR02245">
    <property type="entry name" value="HAD_IIID1"/>
    <property type="match status" value="1"/>
</dbReference>
<dbReference type="GO" id="GO:0004722">
    <property type="term" value="F:protein serine/threonine phosphatase activity"/>
    <property type="evidence" value="ECO:0007669"/>
    <property type="project" value="UniProtKB-EC"/>
</dbReference>
<feature type="domain" description="FCP1 homology" evidence="15">
    <location>
        <begin position="139"/>
        <end position="301"/>
    </location>
</feature>
<dbReference type="PROSITE" id="PS50053">
    <property type="entry name" value="UBIQUITIN_2"/>
    <property type="match status" value="1"/>
</dbReference>
<dbReference type="InterPro" id="IPR004274">
    <property type="entry name" value="FCP1_dom"/>
</dbReference>
<reference evidence="16" key="1">
    <citation type="submission" date="2019-08" db="EMBL/GenBank/DDBJ databases">
        <title>The improved chromosome-level genome for the pearl oyster Pinctada fucata martensii using PacBio sequencing and Hi-C.</title>
        <authorList>
            <person name="Zheng Z."/>
        </authorList>
    </citation>
    <scope>NUCLEOTIDE SEQUENCE</scope>
    <source>
        <strain evidence="16">ZZ-2019</strain>
        <tissue evidence="16">Adductor muscle</tissue>
    </source>
</reference>
<dbReference type="Proteomes" id="UP001186944">
    <property type="component" value="Unassembled WGS sequence"/>
</dbReference>
<comment type="subcellular location">
    <subcellularLocation>
        <location evidence="2">Nucleus</location>
    </subcellularLocation>
</comment>
<dbReference type="PROSITE" id="PS50969">
    <property type="entry name" value="FCP1"/>
    <property type="match status" value="1"/>
</dbReference>
<gene>
    <name evidence="16" type="ORF">FSP39_012867</name>
</gene>
<dbReference type="FunFam" id="3.10.20.90:FF:000060">
    <property type="entry name" value="ubiquitin-like domain-containing CTD phosphatase 1"/>
    <property type="match status" value="1"/>
</dbReference>
<comment type="caution">
    <text evidence="16">The sequence shown here is derived from an EMBL/GenBank/DDBJ whole genome shotgun (WGS) entry which is preliminary data.</text>
</comment>
<evidence type="ECO:0000256" key="7">
    <source>
        <dbReference type="ARBA" id="ARBA00022842"/>
    </source>
</evidence>
<evidence type="ECO:0000256" key="4">
    <source>
        <dbReference type="ARBA" id="ARBA00014187"/>
    </source>
</evidence>
<dbReference type="InterPro" id="IPR036412">
    <property type="entry name" value="HAD-like_sf"/>
</dbReference>
<keyword evidence="6" id="KW-0378">Hydrolase</keyword>
<dbReference type="InterPro" id="IPR029071">
    <property type="entry name" value="Ubiquitin-like_domsf"/>
</dbReference>
<keyword evidence="7" id="KW-0460">Magnesium</keyword>
<dbReference type="InterPro" id="IPR011943">
    <property type="entry name" value="HAD-SF_hydro_IIID"/>
</dbReference>
<evidence type="ECO:0000256" key="2">
    <source>
        <dbReference type="ARBA" id="ARBA00004123"/>
    </source>
</evidence>
<keyword evidence="17" id="KW-1185">Reference proteome</keyword>
<comment type="cofactor">
    <cofactor evidence="1">
        <name>Mg(2+)</name>
        <dbReference type="ChEBI" id="CHEBI:18420"/>
    </cofactor>
</comment>
<dbReference type="GO" id="GO:0090364">
    <property type="term" value="P:regulation of proteasome assembly"/>
    <property type="evidence" value="ECO:0007669"/>
    <property type="project" value="InterPro"/>
</dbReference>
<dbReference type="InterPro" id="IPR000626">
    <property type="entry name" value="Ubiquitin-like_dom"/>
</dbReference>
<feature type="compositionally biased region" description="Basic and acidic residues" evidence="13">
    <location>
        <begin position="325"/>
        <end position="345"/>
    </location>
</feature>
<evidence type="ECO:0000313" key="16">
    <source>
        <dbReference type="EMBL" id="KAK3086059.1"/>
    </source>
</evidence>
<name>A0AA88XZ60_PINIB</name>
<evidence type="ECO:0000256" key="8">
    <source>
        <dbReference type="ARBA" id="ARBA00022912"/>
    </source>
</evidence>
<comment type="catalytic activity">
    <reaction evidence="11">
        <text>O-phospho-L-seryl-[protein] + H2O = L-seryl-[protein] + phosphate</text>
        <dbReference type="Rhea" id="RHEA:20629"/>
        <dbReference type="Rhea" id="RHEA-COMP:9863"/>
        <dbReference type="Rhea" id="RHEA-COMP:11604"/>
        <dbReference type="ChEBI" id="CHEBI:15377"/>
        <dbReference type="ChEBI" id="CHEBI:29999"/>
        <dbReference type="ChEBI" id="CHEBI:43474"/>
        <dbReference type="ChEBI" id="CHEBI:83421"/>
        <dbReference type="EC" id="3.1.3.16"/>
    </reaction>
</comment>
<evidence type="ECO:0000259" key="15">
    <source>
        <dbReference type="PROSITE" id="PS50969"/>
    </source>
</evidence>
<dbReference type="EMBL" id="VSWD01000012">
    <property type="protein sequence ID" value="KAK3086059.1"/>
    <property type="molecule type" value="Genomic_DNA"/>
</dbReference>
<dbReference type="SMART" id="SM00577">
    <property type="entry name" value="CPDc"/>
    <property type="match status" value="1"/>
</dbReference>
<dbReference type="InterPro" id="IPR051658">
    <property type="entry name" value="UBLCP1"/>
</dbReference>
<feature type="region of interest" description="Disordered" evidence="13">
    <location>
        <begin position="318"/>
        <end position="345"/>
    </location>
</feature>
<evidence type="ECO:0000256" key="13">
    <source>
        <dbReference type="SAM" id="MobiDB-lite"/>
    </source>
</evidence>
<sequence>MAGEGTQMLEVIIKWSGKEFPVSVSEDSLVKDLKESICKSTGVLPTRQKLLGLKYKGKNAEDDVCLALLKIKPKMKIMMMGTVEEELNKVIEPPTDLPEVVNDLDIDGEIDIDPQNREEYLAKVAKKVADYKIEILNPPRPEKKLLVLDIDYTLFDHRSPAETANELMRPYLHEFLETAYADYDIVIWSATSMKWVETKMKMLGVTTSSSYKICFMIDSLAMIRVDTCSSKYGVIEVKPLGVIWGKFEQWSNKNTIMIDDIRRNFIMNPQSGLRIRSFRNAHVNRHIDTELVKLSKYLKDISTLDDFTMLDHGKWDRYRPKRKHDKDTHKELDVSESKRDSPDNS</sequence>
<dbReference type="SUPFAM" id="SSF56784">
    <property type="entry name" value="HAD-like"/>
    <property type="match status" value="1"/>
</dbReference>
<dbReference type="Pfam" id="PF03031">
    <property type="entry name" value="NIF"/>
    <property type="match status" value="1"/>
</dbReference>
<dbReference type="PANTHER" id="PTHR48493">
    <property type="entry name" value="UBIQUITIN-LIKE DOMAIN-CONTAINING CTD PHOSPHATASE 1"/>
    <property type="match status" value="1"/>
</dbReference>
<proteinExistence type="predicted"/>
<dbReference type="InterPro" id="IPR023214">
    <property type="entry name" value="HAD_sf"/>
</dbReference>
<keyword evidence="9" id="KW-0539">Nucleus</keyword>
<keyword evidence="5" id="KW-0479">Metal-binding</keyword>
<dbReference type="Gene3D" id="3.40.50.1000">
    <property type="entry name" value="HAD superfamily/HAD-like"/>
    <property type="match status" value="1"/>
</dbReference>